<gene>
    <name evidence="1" type="ORF">Theos_0313</name>
</gene>
<name>K7R3C6_THEOS</name>
<dbReference type="OrthoDB" id="31868at2"/>
<dbReference type="PROSITE" id="PS51257">
    <property type="entry name" value="PROKAR_LIPOPROTEIN"/>
    <property type="match status" value="1"/>
</dbReference>
<dbReference type="Proteomes" id="UP000000211">
    <property type="component" value="Chromosome"/>
</dbReference>
<sequence>MYRAGLFLLALALAACGQLSIFFNPEPYRIRLEPTQLGYEVRGGTIEVVQNVAYVEVASGAPGGVLERYEYVVVGNDGQELFPDASFGSGVVGLPFPPGRQEENGQIVYRGTRSEGFTFSLDGRVAAEHYNRYLQGEVDLNWRVRVTWFARLEDGRNVSWKQEYQIKLPLREQ</sequence>
<dbReference type="AlphaFoldDB" id="K7R3C6"/>
<evidence type="ECO:0008006" key="3">
    <source>
        <dbReference type="Google" id="ProtNLM"/>
    </source>
</evidence>
<dbReference type="STRING" id="751945.Theos_0313"/>
<dbReference type="KEGG" id="tos:Theos_0313"/>
<organism evidence="1 2">
    <name type="scientific">Thermus oshimai JL-2</name>
    <dbReference type="NCBI Taxonomy" id="751945"/>
    <lineage>
        <taxon>Bacteria</taxon>
        <taxon>Thermotogati</taxon>
        <taxon>Deinococcota</taxon>
        <taxon>Deinococci</taxon>
        <taxon>Thermales</taxon>
        <taxon>Thermaceae</taxon>
        <taxon>Thermus</taxon>
    </lineage>
</organism>
<protein>
    <recommendedName>
        <fullName evidence="3">Lipoprotein</fullName>
    </recommendedName>
</protein>
<proteinExistence type="predicted"/>
<keyword evidence="2" id="KW-1185">Reference proteome</keyword>
<dbReference type="HOGENOM" id="CLU_1562162_0_0_0"/>
<evidence type="ECO:0000313" key="2">
    <source>
        <dbReference type="Proteomes" id="UP000000211"/>
    </source>
</evidence>
<dbReference type="eggNOG" id="ENOG503352N">
    <property type="taxonomic scope" value="Bacteria"/>
</dbReference>
<dbReference type="EMBL" id="CP003249">
    <property type="protein sequence ID" value="AFV75389.1"/>
    <property type="molecule type" value="Genomic_DNA"/>
</dbReference>
<accession>K7R3C6</accession>
<evidence type="ECO:0000313" key="1">
    <source>
        <dbReference type="EMBL" id="AFV75389.1"/>
    </source>
</evidence>
<dbReference type="RefSeq" id="WP_016328586.1">
    <property type="nucleotide sequence ID" value="NC_019386.1"/>
</dbReference>
<reference evidence="1 2" key="1">
    <citation type="journal article" date="2013" name="Genome Announc.">
        <title>Whole Genome Sequencing of Thermus oshimai JL-2 and Thermus thermophilus JL-18, Incomplete Denitrifiers from the United States Great Basin.</title>
        <authorList>
            <person name="Murugapiran S.K."/>
            <person name="Huntemann M."/>
            <person name="Wei C.L."/>
            <person name="Han J."/>
            <person name="Detter J.C."/>
            <person name="Han C.S."/>
            <person name="Erkkila T.H."/>
            <person name="Teshima H."/>
            <person name="Chen A."/>
            <person name="Kyrpides N."/>
            <person name="Mavrommatis K."/>
            <person name="Markowitz V."/>
            <person name="Szeto E."/>
            <person name="Ivanova N."/>
            <person name="Pagani I."/>
            <person name="Lam J."/>
            <person name="McDonald A.I."/>
            <person name="Dodsworth J.A."/>
            <person name="Pati A."/>
            <person name="Goodwin L."/>
            <person name="Peters L."/>
            <person name="Pitluck S."/>
            <person name="Woyke T."/>
            <person name="Hedlund B.P."/>
        </authorList>
    </citation>
    <scope>NUCLEOTIDE SEQUENCE</scope>
    <source>
        <strain evidence="1 2">JL-2</strain>
    </source>
</reference>